<dbReference type="EMBL" id="RBNJ01004679">
    <property type="protein sequence ID" value="RUS29792.1"/>
    <property type="molecule type" value="Genomic_DNA"/>
</dbReference>
<sequence length="140" mass="14716">MPFRCKCGQTFERIDSFQGHTSACPRFHTPPLAITTANGTPAPSGRKSSISQGTSIIINTASYSPGFGTSPNLSSSPSSPTGSYFSSSSPTLGSLNLHLSTSTPTFDFVPVLLPASLSLQSTFAGFRRRSMTASSFQAQN</sequence>
<name>A0A433QJ17_9FUNG</name>
<gene>
    <name evidence="2" type="ORF">BC938DRAFT_480239</name>
</gene>
<dbReference type="Proteomes" id="UP000274822">
    <property type="component" value="Unassembled WGS sequence"/>
</dbReference>
<evidence type="ECO:0000256" key="1">
    <source>
        <dbReference type="SAM" id="MobiDB-lite"/>
    </source>
</evidence>
<feature type="region of interest" description="Disordered" evidence="1">
    <location>
        <begin position="69"/>
        <end position="91"/>
    </location>
</feature>
<accession>A0A433QJ17</accession>
<evidence type="ECO:0000313" key="3">
    <source>
        <dbReference type="Proteomes" id="UP000274822"/>
    </source>
</evidence>
<organism evidence="2 3">
    <name type="scientific">Jimgerdemannia flammicorona</name>
    <dbReference type="NCBI Taxonomy" id="994334"/>
    <lineage>
        <taxon>Eukaryota</taxon>
        <taxon>Fungi</taxon>
        <taxon>Fungi incertae sedis</taxon>
        <taxon>Mucoromycota</taxon>
        <taxon>Mucoromycotina</taxon>
        <taxon>Endogonomycetes</taxon>
        <taxon>Endogonales</taxon>
        <taxon>Endogonaceae</taxon>
        <taxon>Jimgerdemannia</taxon>
    </lineage>
</organism>
<comment type="caution">
    <text evidence="2">The sequence shown here is derived from an EMBL/GenBank/DDBJ whole genome shotgun (WGS) entry which is preliminary data.</text>
</comment>
<reference evidence="2 3" key="1">
    <citation type="journal article" date="2018" name="New Phytol.">
        <title>Phylogenomics of Endogonaceae and evolution of mycorrhizas within Mucoromycota.</title>
        <authorList>
            <person name="Chang Y."/>
            <person name="Desiro A."/>
            <person name="Na H."/>
            <person name="Sandor L."/>
            <person name="Lipzen A."/>
            <person name="Clum A."/>
            <person name="Barry K."/>
            <person name="Grigoriev I.V."/>
            <person name="Martin F.M."/>
            <person name="Stajich J.E."/>
            <person name="Smith M.E."/>
            <person name="Bonito G."/>
            <person name="Spatafora J.W."/>
        </authorList>
    </citation>
    <scope>NUCLEOTIDE SEQUENCE [LARGE SCALE GENOMIC DNA]</scope>
    <source>
        <strain evidence="2 3">AD002</strain>
    </source>
</reference>
<keyword evidence="3" id="KW-1185">Reference proteome</keyword>
<dbReference type="AlphaFoldDB" id="A0A433QJ17"/>
<protein>
    <submittedName>
        <fullName evidence="2">Uncharacterized protein</fullName>
    </submittedName>
</protein>
<evidence type="ECO:0000313" key="2">
    <source>
        <dbReference type="EMBL" id="RUS29792.1"/>
    </source>
</evidence>
<proteinExistence type="predicted"/>